<protein>
    <recommendedName>
        <fullName evidence="3">RRM domain-containing protein</fullName>
    </recommendedName>
</protein>
<dbReference type="AlphaFoldDB" id="A0A9Q1KZL5"/>
<dbReference type="Proteomes" id="UP001153076">
    <property type="component" value="Unassembled WGS sequence"/>
</dbReference>
<gene>
    <name evidence="4" type="ORF">Cgig2_016556</name>
</gene>
<dbReference type="Pfam" id="PF00076">
    <property type="entry name" value="RRM_1"/>
    <property type="match status" value="1"/>
</dbReference>
<evidence type="ECO:0000256" key="1">
    <source>
        <dbReference type="PROSITE-ProRule" id="PRU00176"/>
    </source>
</evidence>
<name>A0A9Q1KZL5_9CARY</name>
<dbReference type="SUPFAM" id="SSF54928">
    <property type="entry name" value="RNA-binding domain, RBD"/>
    <property type="match status" value="1"/>
</dbReference>
<accession>A0A9Q1KZL5</accession>
<sequence>MREQGEERGRCLQPNKMPWRERRREHRHLDRTQGNTKEFTVFVYNLPQILDSFGLKGVFQRAGKVSDSYTPFRRSRRTTTRYGFVRFRSQKEAVRSIHMLNNAVISKSKSRSQWQGTRSMGKSQEGEGSRAGQELHINNRKKVWKRKEQPSKSHSTLAKEDGLEAYCLVGAHHQSAIFHTWEPAMKLGDRADDALTRVAEIRVSNTLEGGKTPEDKLADVNDADSSVPAIDEIGIKTIGDEIRIVQETQNLNDIERIEESLDSPTKTKTACFSHNGSFHEVEQPRQQAIECERSVEINGAHQLEGGDGPEQPPGFEIQVNTNLLQKLERSEAKMEQSKSIESTKIRNTSRRSRATGSNRQSCSDSSGGPIQITKESLEVGKLVGLIVVDKEEAEIRRITRSLKKEIERKASKQQGLENRSDIHGKGSLACDISGVMTFVYVSLSSELGMSSADGGHGGRSSTCIYDAKQVDIVQLSKTRVGASFGAMDQGLCAISFIGENGRQHFCRKIVVTIDGEAGYRSKMGGYGFNQEKSRKGETIE</sequence>
<feature type="compositionally biased region" description="Polar residues" evidence="2">
    <location>
        <begin position="354"/>
        <end position="368"/>
    </location>
</feature>
<dbReference type="InterPro" id="IPR012677">
    <property type="entry name" value="Nucleotide-bd_a/b_plait_sf"/>
</dbReference>
<dbReference type="GO" id="GO:0003723">
    <property type="term" value="F:RNA binding"/>
    <property type="evidence" value="ECO:0007669"/>
    <property type="project" value="UniProtKB-UniRule"/>
</dbReference>
<comment type="caution">
    <text evidence="4">The sequence shown here is derived from an EMBL/GenBank/DDBJ whole genome shotgun (WGS) entry which is preliminary data.</text>
</comment>
<evidence type="ECO:0000259" key="3">
    <source>
        <dbReference type="PROSITE" id="PS50102"/>
    </source>
</evidence>
<evidence type="ECO:0000256" key="2">
    <source>
        <dbReference type="SAM" id="MobiDB-lite"/>
    </source>
</evidence>
<proteinExistence type="predicted"/>
<feature type="compositionally biased region" description="Basic and acidic residues" evidence="2">
    <location>
        <begin position="328"/>
        <end position="344"/>
    </location>
</feature>
<keyword evidence="1" id="KW-0694">RNA-binding</keyword>
<dbReference type="InterPro" id="IPR035979">
    <property type="entry name" value="RBD_domain_sf"/>
</dbReference>
<dbReference type="InterPro" id="IPR000504">
    <property type="entry name" value="RRM_dom"/>
</dbReference>
<feature type="region of interest" description="Disordered" evidence="2">
    <location>
        <begin position="328"/>
        <end position="370"/>
    </location>
</feature>
<evidence type="ECO:0000313" key="4">
    <source>
        <dbReference type="EMBL" id="KAJ8451975.1"/>
    </source>
</evidence>
<dbReference type="CDD" id="cd00590">
    <property type="entry name" value="RRM_SF"/>
    <property type="match status" value="1"/>
</dbReference>
<dbReference type="PROSITE" id="PS50102">
    <property type="entry name" value="RRM"/>
    <property type="match status" value="1"/>
</dbReference>
<dbReference type="OrthoDB" id="1749483at2759"/>
<feature type="compositionally biased region" description="Basic and acidic residues" evidence="2">
    <location>
        <begin position="146"/>
        <end position="157"/>
    </location>
</feature>
<keyword evidence="5" id="KW-1185">Reference proteome</keyword>
<feature type="region of interest" description="Disordered" evidence="2">
    <location>
        <begin position="108"/>
        <end position="157"/>
    </location>
</feature>
<reference evidence="4" key="1">
    <citation type="submission" date="2022-04" db="EMBL/GenBank/DDBJ databases">
        <title>Carnegiea gigantea Genome sequencing and assembly v2.</title>
        <authorList>
            <person name="Copetti D."/>
            <person name="Sanderson M.J."/>
            <person name="Burquez A."/>
            <person name="Wojciechowski M.F."/>
        </authorList>
    </citation>
    <scope>NUCLEOTIDE SEQUENCE</scope>
    <source>
        <strain evidence="4">SGP5-SGP5p</strain>
        <tissue evidence="4">Aerial part</tissue>
    </source>
</reference>
<organism evidence="4 5">
    <name type="scientific">Carnegiea gigantea</name>
    <dbReference type="NCBI Taxonomy" id="171969"/>
    <lineage>
        <taxon>Eukaryota</taxon>
        <taxon>Viridiplantae</taxon>
        <taxon>Streptophyta</taxon>
        <taxon>Embryophyta</taxon>
        <taxon>Tracheophyta</taxon>
        <taxon>Spermatophyta</taxon>
        <taxon>Magnoliopsida</taxon>
        <taxon>eudicotyledons</taxon>
        <taxon>Gunneridae</taxon>
        <taxon>Pentapetalae</taxon>
        <taxon>Caryophyllales</taxon>
        <taxon>Cactineae</taxon>
        <taxon>Cactaceae</taxon>
        <taxon>Cactoideae</taxon>
        <taxon>Echinocereeae</taxon>
        <taxon>Carnegiea</taxon>
    </lineage>
</organism>
<evidence type="ECO:0000313" key="5">
    <source>
        <dbReference type="Proteomes" id="UP001153076"/>
    </source>
</evidence>
<dbReference type="Gene3D" id="3.30.70.330">
    <property type="match status" value="1"/>
</dbReference>
<feature type="compositionally biased region" description="Polar residues" evidence="2">
    <location>
        <begin position="108"/>
        <end position="122"/>
    </location>
</feature>
<dbReference type="EMBL" id="JAKOGI010000006">
    <property type="protein sequence ID" value="KAJ8451975.1"/>
    <property type="molecule type" value="Genomic_DNA"/>
</dbReference>
<feature type="domain" description="RRM" evidence="3">
    <location>
        <begin position="39"/>
        <end position="142"/>
    </location>
</feature>
<dbReference type="SMART" id="SM00360">
    <property type="entry name" value="RRM"/>
    <property type="match status" value="1"/>
</dbReference>